<feature type="compositionally biased region" description="Basic and acidic residues" evidence="1">
    <location>
        <begin position="48"/>
        <end position="59"/>
    </location>
</feature>
<evidence type="ECO:0000256" key="2">
    <source>
        <dbReference type="SAM" id="Phobius"/>
    </source>
</evidence>
<feature type="compositionally biased region" description="Basic and acidic residues" evidence="1">
    <location>
        <begin position="67"/>
        <end position="82"/>
    </location>
</feature>
<dbReference type="InterPro" id="IPR005182">
    <property type="entry name" value="YdbS-like_PH"/>
</dbReference>
<evidence type="ECO:0000256" key="1">
    <source>
        <dbReference type="SAM" id="MobiDB-lite"/>
    </source>
</evidence>
<protein>
    <submittedName>
        <fullName evidence="4">PH domain-containing protein</fullName>
    </submittedName>
</protein>
<accession>A0ABD5XDC8</accession>
<keyword evidence="2" id="KW-0812">Transmembrane</keyword>
<evidence type="ECO:0000259" key="3">
    <source>
        <dbReference type="Pfam" id="PF03703"/>
    </source>
</evidence>
<feature type="transmembrane region" description="Helical" evidence="2">
    <location>
        <begin position="141"/>
        <end position="160"/>
    </location>
</feature>
<evidence type="ECO:0000313" key="4">
    <source>
        <dbReference type="EMBL" id="MFC7127038.1"/>
    </source>
</evidence>
<dbReference type="Pfam" id="PF03703">
    <property type="entry name" value="bPH_2"/>
    <property type="match status" value="1"/>
</dbReference>
<sequence length="281" mass="31272">MTEGRDQRDDNQTKDERATGHNRSVKSGYGSQESGSGDTESRSPVLGEHPDATVDKTEHSGGAQPTQRDDDTHRATRHHQEQEETGASKVTIADREQNDGPWVDLGQFQPDETSVEGLPSGPRQEYLTDRRSLNPLVQIRWAIRVTVSALVFGLVVTWGLRTQGFTSQWGAGVVGVLLFAGLIWVILHYRRWVYQIRTDAIYLERGVVTHARTLVPYVRIQHVDTSRSPVERMLGLSTLVVYTAGSRGADISIPGLRPQDARDLQRRVKELAIEAKGDDAL</sequence>
<proteinExistence type="predicted"/>
<reference evidence="4 5" key="1">
    <citation type="journal article" date="2014" name="Int. J. Syst. Evol. Microbiol.">
        <title>Complete genome sequence of Corynebacterium casei LMG S-19264T (=DSM 44701T), isolated from a smear-ripened cheese.</title>
        <authorList>
            <consortium name="US DOE Joint Genome Institute (JGI-PGF)"/>
            <person name="Walter F."/>
            <person name="Albersmeier A."/>
            <person name="Kalinowski J."/>
            <person name="Ruckert C."/>
        </authorList>
    </citation>
    <scope>NUCLEOTIDE SEQUENCE [LARGE SCALE GENOMIC DNA]</scope>
    <source>
        <strain evidence="4 5">CGMCC 4.7215</strain>
    </source>
</reference>
<keyword evidence="2" id="KW-0472">Membrane</keyword>
<dbReference type="RefSeq" id="WP_267637111.1">
    <property type="nucleotide sequence ID" value="NZ_JAODIY010000009.1"/>
</dbReference>
<comment type="caution">
    <text evidence="4">The sequence shown here is derived from an EMBL/GenBank/DDBJ whole genome shotgun (WGS) entry which is preliminary data.</text>
</comment>
<dbReference type="EMBL" id="JBHSZQ010000047">
    <property type="protein sequence ID" value="MFC7127038.1"/>
    <property type="molecule type" value="Genomic_DNA"/>
</dbReference>
<dbReference type="PANTHER" id="PTHR34473">
    <property type="entry name" value="UPF0699 TRANSMEMBRANE PROTEIN YDBS"/>
    <property type="match status" value="1"/>
</dbReference>
<organism evidence="4 5">
    <name type="scientific">Halovenus rubra</name>
    <dbReference type="NCBI Taxonomy" id="869890"/>
    <lineage>
        <taxon>Archaea</taxon>
        <taxon>Methanobacteriati</taxon>
        <taxon>Methanobacteriota</taxon>
        <taxon>Stenosarchaea group</taxon>
        <taxon>Halobacteria</taxon>
        <taxon>Halobacteriales</taxon>
        <taxon>Haloarculaceae</taxon>
        <taxon>Halovenus</taxon>
    </lineage>
</organism>
<keyword evidence="2" id="KW-1133">Transmembrane helix</keyword>
<feature type="transmembrane region" description="Helical" evidence="2">
    <location>
        <begin position="166"/>
        <end position="187"/>
    </location>
</feature>
<feature type="region of interest" description="Disordered" evidence="1">
    <location>
        <begin position="1"/>
        <end position="123"/>
    </location>
</feature>
<dbReference type="AlphaFoldDB" id="A0ABD5XDC8"/>
<name>A0ABD5XDC8_9EURY</name>
<feature type="compositionally biased region" description="Polar residues" evidence="1">
    <location>
        <begin position="29"/>
        <end position="38"/>
    </location>
</feature>
<feature type="compositionally biased region" description="Basic and acidic residues" evidence="1">
    <location>
        <begin position="1"/>
        <end position="19"/>
    </location>
</feature>
<evidence type="ECO:0000313" key="5">
    <source>
        <dbReference type="Proteomes" id="UP001596414"/>
    </source>
</evidence>
<dbReference type="Proteomes" id="UP001596414">
    <property type="component" value="Unassembled WGS sequence"/>
</dbReference>
<dbReference type="PANTHER" id="PTHR34473:SF3">
    <property type="entry name" value="TRANSMEMBRANE PROTEIN-RELATED"/>
    <property type="match status" value="1"/>
</dbReference>
<feature type="domain" description="YdbS-like PH" evidence="3">
    <location>
        <begin position="189"/>
        <end position="267"/>
    </location>
</feature>
<gene>
    <name evidence="4" type="ORF">ACFQJ7_13565</name>
</gene>